<dbReference type="RefSeq" id="WP_109373543.1">
    <property type="nucleotide sequence ID" value="NZ_CP043925.1"/>
</dbReference>
<dbReference type="AlphaFoldDB" id="A0A6I7D315"/>
<dbReference type="Pfam" id="PF03473">
    <property type="entry name" value="MOSC"/>
    <property type="match status" value="1"/>
</dbReference>
<dbReference type="InterPro" id="IPR036010">
    <property type="entry name" value="2Fe-2S_ferredoxin-like_sf"/>
</dbReference>
<dbReference type="Pfam" id="PF00111">
    <property type="entry name" value="Fer2"/>
    <property type="match status" value="1"/>
</dbReference>
<dbReference type="PROSITE" id="PS51340">
    <property type="entry name" value="MOSC"/>
    <property type="match status" value="1"/>
</dbReference>
<dbReference type="InterPro" id="IPR005303">
    <property type="entry name" value="MOCOS_middle"/>
</dbReference>
<dbReference type="GO" id="GO:0051537">
    <property type="term" value="F:2 iron, 2 sulfur cluster binding"/>
    <property type="evidence" value="ECO:0007669"/>
    <property type="project" value="InterPro"/>
</dbReference>
<feature type="domain" description="2Fe-2S ferredoxin-type" evidence="1">
    <location>
        <begin position="291"/>
        <end position="375"/>
    </location>
</feature>
<dbReference type="CDD" id="cd00207">
    <property type="entry name" value="fer2"/>
    <property type="match status" value="1"/>
</dbReference>
<dbReference type="Proteomes" id="UP000464700">
    <property type="component" value="Chromosome"/>
</dbReference>
<keyword evidence="4" id="KW-1185">Reference proteome</keyword>
<dbReference type="PROSITE" id="PS51085">
    <property type="entry name" value="2FE2S_FER_2"/>
    <property type="match status" value="1"/>
</dbReference>
<evidence type="ECO:0000313" key="4">
    <source>
        <dbReference type="Proteomes" id="UP000464700"/>
    </source>
</evidence>
<dbReference type="EMBL" id="CP043925">
    <property type="protein sequence ID" value="QHN10069.1"/>
    <property type="molecule type" value="Genomic_DNA"/>
</dbReference>
<dbReference type="InterPro" id="IPR006058">
    <property type="entry name" value="2Fe2S_fd_BS"/>
</dbReference>
<accession>A0A6I7D315</accession>
<dbReference type="GO" id="GO:0003824">
    <property type="term" value="F:catalytic activity"/>
    <property type="evidence" value="ECO:0007669"/>
    <property type="project" value="InterPro"/>
</dbReference>
<evidence type="ECO:0000259" key="2">
    <source>
        <dbReference type="PROSITE" id="PS51340"/>
    </source>
</evidence>
<name>A0A6I7D315_9GAMM</name>
<dbReference type="SUPFAM" id="SSF54292">
    <property type="entry name" value="2Fe-2S ferredoxin-like"/>
    <property type="match status" value="1"/>
</dbReference>
<evidence type="ECO:0000313" key="3">
    <source>
        <dbReference type="EMBL" id="QHN10069.1"/>
    </source>
</evidence>
<dbReference type="PROSITE" id="PS00197">
    <property type="entry name" value="2FE2S_FER_1"/>
    <property type="match status" value="1"/>
</dbReference>
<dbReference type="Pfam" id="PF03476">
    <property type="entry name" value="MOSC_N"/>
    <property type="match status" value="1"/>
</dbReference>
<proteinExistence type="predicted"/>
<organism evidence="3 4">
    <name type="scientific">Proteus columbae</name>
    <dbReference type="NCBI Taxonomy" id="1987580"/>
    <lineage>
        <taxon>Bacteria</taxon>
        <taxon>Pseudomonadati</taxon>
        <taxon>Pseudomonadota</taxon>
        <taxon>Gammaproteobacteria</taxon>
        <taxon>Enterobacterales</taxon>
        <taxon>Morganellaceae</taxon>
        <taxon>Proteus</taxon>
    </lineage>
</organism>
<dbReference type="SUPFAM" id="SSF50800">
    <property type="entry name" value="PK beta-barrel domain-like"/>
    <property type="match status" value="1"/>
</dbReference>
<dbReference type="PANTHER" id="PTHR14237:SF19">
    <property type="entry name" value="MITOCHONDRIAL AMIDOXIME REDUCING COMPONENT 1"/>
    <property type="match status" value="1"/>
</dbReference>
<reference evidence="3 4" key="1">
    <citation type="submission" date="2019-09" db="EMBL/GenBank/DDBJ databases">
        <title>Emergence of a chromosome-mediated tetracycline resistance gene in Proteus strain.</title>
        <authorList>
            <person name="He D."/>
            <person name="Wang L."/>
        </authorList>
    </citation>
    <scope>NUCLEOTIDE SEQUENCE [LARGE SCALE GENOMIC DNA]</scope>
    <source>
        <strain evidence="3 4">T60</strain>
    </source>
</reference>
<dbReference type="InterPro" id="IPR001041">
    <property type="entry name" value="2Fe-2S_ferredoxin-type"/>
</dbReference>
<dbReference type="GO" id="GO:0030170">
    <property type="term" value="F:pyridoxal phosphate binding"/>
    <property type="evidence" value="ECO:0007669"/>
    <property type="project" value="InterPro"/>
</dbReference>
<feature type="domain" description="MOSC" evidence="2">
    <location>
        <begin position="118"/>
        <end position="263"/>
    </location>
</feature>
<protein>
    <submittedName>
        <fullName evidence="3">MOSC domain-containing protein</fullName>
    </submittedName>
</protein>
<dbReference type="GO" id="GO:0030151">
    <property type="term" value="F:molybdenum ion binding"/>
    <property type="evidence" value="ECO:0007669"/>
    <property type="project" value="InterPro"/>
</dbReference>
<gene>
    <name evidence="3" type="ORF">F1325_06170</name>
</gene>
<dbReference type="KEGG" id="pcol:F1325_06170"/>
<dbReference type="SUPFAM" id="SSF141673">
    <property type="entry name" value="MOSC N-terminal domain-like"/>
    <property type="match status" value="1"/>
</dbReference>
<dbReference type="InterPro" id="IPR011037">
    <property type="entry name" value="Pyrv_Knase-like_insert_dom_sf"/>
</dbReference>
<sequence length="385" mass="43247">MINVSRLYIHPVKSMKGIRLSHAFARESGFTFDRDFMITTPEGTFITARKFPVLLCFIPTVMANGIYIQAPDGEGIAITYQDFETTLQPTEVWGNHFTAYVAPDEINQWFSRYLKMDVQLRWTGEKSTRRVKKNPETAVSFADGYPYLLINEASFQYLQQRCPASINIEQFRGNILITGAKPFEEDTWQTIRVGSVVMDLMKPCSRCIMTTISIDKGVKHPNTEPLATLQTFRSDETGDVDFGQNVIIRQTGIIRVGDTVEVLAYKEAKQYLVTVPVETQSTPIVEHAQEQTVSIEFNGEIFEGNNQEVLLEQLENNGYVIPYSCRAGLCGSCVIQLDEGDVNALKAGAIKRSGKILACSCIPKGNVKLSLKDNKNQIDINKKMK</sequence>
<dbReference type="InterPro" id="IPR005302">
    <property type="entry name" value="MoCF_Sase_C"/>
</dbReference>
<dbReference type="PANTHER" id="PTHR14237">
    <property type="entry name" value="MOLYBDOPTERIN COFACTOR SULFURASE MOSC"/>
    <property type="match status" value="1"/>
</dbReference>
<evidence type="ECO:0000259" key="1">
    <source>
        <dbReference type="PROSITE" id="PS51085"/>
    </source>
</evidence>
<dbReference type="InterPro" id="IPR012675">
    <property type="entry name" value="Beta-grasp_dom_sf"/>
</dbReference>
<dbReference type="Gene3D" id="3.10.20.30">
    <property type="match status" value="1"/>
</dbReference>